<evidence type="ECO:0000256" key="2">
    <source>
        <dbReference type="ARBA" id="ARBA00022516"/>
    </source>
</evidence>
<feature type="transmembrane region" description="Helical" evidence="10">
    <location>
        <begin position="169"/>
        <end position="188"/>
    </location>
</feature>
<evidence type="ECO:0000256" key="6">
    <source>
        <dbReference type="ARBA" id="ARBA00022989"/>
    </source>
</evidence>
<name>A0A9P9YG15_9MUSC</name>
<evidence type="ECO:0000256" key="8">
    <source>
        <dbReference type="ARBA" id="ARBA00023136"/>
    </source>
</evidence>
<dbReference type="Pfam" id="PF01151">
    <property type="entry name" value="ELO"/>
    <property type="match status" value="1"/>
</dbReference>
<feature type="transmembrane region" description="Helical" evidence="10">
    <location>
        <begin position="23"/>
        <end position="41"/>
    </location>
</feature>
<feature type="transmembrane region" description="Helical" evidence="10">
    <location>
        <begin position="238"/>
        <end position="256"/>
    </location>
</feature>
<accession>A0A9P9YG15</accession>
<keyword evidence="7 10" id="KW-0443">Lipid metabolism</keyword>
<keyword evidence="5 10" id="KW-0276">Fatty acid metabolism</keyword>
<evidence type="ECO:0000256" key="10">
    <source>
        <dbReference type="RuleBase" id="RU361115"/>
    </source>
</evidence>
<dbReference type="GO" id="GO:0019367">
    <property type="term" value="P:fatty acid elongation, saturated fatty acid"/>
    <property type="evidence" value="ECO:0007669"/>
    <property type="project" value="TreeGrafter"/>
</dbReference>
<keyword evidence="2 10" id="KW-0444">Lipid biosynthesis</keyword>
<organism evidence="11 12">
    <name type="scientific">Drosophila gunungcola</name>
    <name type="common">fruit fly</name>
    <dbReference type="NCBI Taxonomy" id="103775"/>
    <lineage>
        <taxon>Eukaryota</taxon>
        <taxon>Metazoa</taxon>
        <taxon>Ecdysozoa</taxon>
        <taxon>Arthropoda</taxon>
        <taxon>Hexapoda</taxon>
        <taxon>Insecta</taxon>
        <taxon>Pterygota</taxon>
        <taxon>Neoptera</taxon>
        <taxon>Endopterygota</taxon>
        <taxon>Diptera</taxon>
        <taxon>Brachycera</taxon>
        <taxon>Muscomorpha</taxon>
        <taxon>Ephydroidea</taxon>
        <taxon>Drosophilidae</taxon>
        <taxon>Drosophila</taxon>
        <taxon>Sophophora</taxon>
    </lineage>
</organism>
<protein>
    <recommendedName>
        <fullName evidence="10">Elongation of very long chain fatty acids protein</fullName>
        <ecNumber evidence="10">2.3.1.199</ecNumber>
    </recommendedName>
    <alternativeName>
        <fullName evidence="10">Very-long-chain 3-oxoacyl-CoA synthase</fullName>
    </alternativeName>
</protein>
<sequence>MEASTSAQLPPVVKIPALYADPWYMITVLGIYLYFVTVAGPQTMTFKLSRPYSFMEWRKPYGLKRLILVHNLIQVVSCVYVIKEVLYITDHNIYFFWKCRKMDSNPEIVQRYFSLAYFLFWLKISELIETVIFVLRKKQNQVSKLHVFHHLSTVTLVYVLINLNTNGDSAYYCVFLNSIVHVIMYSYYFVAAVADKTVLEALTPVKKGITVIQMTQFALILAQVLYQEFFCGMTLPVFLYFTTVIAGMFYGFYNFYNSAYQVEQRRKSLTAAADSGK</sequence>
<dbReference type="AlphaFoldDB" id="A0A9P9YG15"/>
<keyword evidence="12" id="KW-1185">Reference proteome</keyword>
<dbReference type="EMBL" id="JAMKOV010000021">
    <property type="protein sequence ID" value="KAI8036310.1"/>
    <property type="molecule type" value="Genomic_DNA"/>
</dbReference>
<dbReference type="GO" id="GO:0009922">
    <property type="term" value="F:fatty acid elongase activity"/>
    <property type="evidence" value="ECO:0007669"/>
    <property type="project" value="UniProtKB-EC"/>
</dbReference>
<comment type="caution">
    <text evidence="11">The sequence shown here is derived from an EMBL/GenBank/DDBJ whole genome shotgun (WGS) entry which is preliminary data.</text>
</comment>
<feature type="transmembrane region" description="Helical" evidence="10">
    <location>
        <begin position="112"/>
        <end position="135"/>
    </location>
</feature>
<evidence type="ECO:0000313" key="11">
    <source>
        <dbReference type="EMBL" id="KAI8036310.1"/>
    </source>
</evidence>
<evidence type="ECO:0000256" key="4">
    <source>
        <dbReference type="ARBA" id="ARBA00022692"/>
    </source>
</evidence>
<dbReference type="GO" id="GO:0042761">
    <property type="term" value="P:very long-chain fatty acid biosynthetic process"/>
    <property type="evidence" value="ECO:0007669"/>
    <property type="project" value="TreeGrafter"/>
</dbReference>
<evidence type="ECO:0000256" key="5">
    <source>
        <dbReference type="ARBA" id="ARBA00022832"/>
    </source>
</evidence>
<evidence type="ECO:0000313" key="12">
    <source>
        <dbReference type="Proteomes" id="UP001059596"/>
    </source>
</evidence>
<keyword evidence="8 10" id="KW-0472">Membrane</keyword>
<evidence type="ECO:0000256" key="7">
    <source>
        <dbReference type="ARBA" id="ARBA00023098"/>
    </source>
</evidence>
<evidence type="ECO:0000256" key="9">
    <source>
        <dbReference type="ARBA" id="ARBA00023160"/>
    </source>
</evidence>
<feature type="transmembrane region" description="Helical" evidence="10">
    <location>
        <begin position="62"/>
        <end position="82"/>
    </location>
</feature>
<dbReference type="GO" id="GO:0030148">
    <property type="term" value="P:sphingolipid biosynthetic process"/>
    <property type="evidence" value="ECO:0007669"/>
    <property type="project" value="TreeGrafter"/>
</dbReference>
<reference evidence="11" key="1">
    <citation type="journal article" date="2023" name="Genome Biol. Evol.">
        <title>Long-read-based Genome Assembly of Drosophila gunungcola Reveals Fewer Chemosensory Genes in Flower-breeding Species.</title>
        <authorList>
            <person name="Negi A."/>
            <person name="Liao B.Y."/>
            <person name="Yeh S.D."/>
        </authorList>
    </citation>
    <scope>NUCLEOTIDE SEQUENCE</scope>
    <source>
        <strain evidence="11">Sukarami</strain>
    </source>
</reference>
<comment type="catalytic activity">
    <reaction evidence="10">
        <text>a very-long-chain acyl-CoA + malonyl-CoA + H(+) = a very-long-chain 3-oxoacyl-CoA + CO2 + CoA</text>
        <dbReference type="Rhea" id="RHEA:32727"/>
        <dbReference type="ChEBI" id="CHEBI:15378"/>
        <dbReference type="ChEBI" id="CHEBI:16526"/>
        <dbReference type="ChEBI" id="CHEBI:57287"/>
        <dbReference type="ChEBI" id="CHEBI:57384"/>
        <dbReference type="ChEBI" id="CHEBI:90725"/>
        <dbReference type="ChEBI" id="CHEBI:90736"/>
        <dbReference type="EC" id="2.3.1.199"/>
    </reaction>
</comment>
<evidence type="ECO:0000256" key="3">
    <source>
        <dbReference type="ARBA" id="ARBA00022679"/>
    </source>
</evidence>
<comment type="similarity">
    <text evidence="10">Belongs to the ELO family.</text>
</comment>
<keyword evidence="4 10" id="KW-0812">Transmembrane</keyword>
<dbReference type="GO" id="GO:0034625">
    <property type="term" value="P:fatty acid elongation, monounsaturated fatty acid"/>
    <property type="evidence" value="ECO:0007669"/>
    <property type="project" value="TreeGrafter"/>
</dbReference>
<dbReference type="Proteomes" id="UP001059596">
    <property type="component" value="Unassembled WGS sequence"/>
</dbReference>
<dbReference type="InterPro" id="IPR002076">
    <property type="entry name" value="ELO_fam"/>
</dbReference>
<keyword evidence="6 10" id="KW-1133">Transmembrane helix</keyword>
<dbReference type="GO" id="GO:0005789">
    <property type="term" value="C:endoplasmic reticulum membrane"/>
    <property type="evidence" value="ECO:0007669"/>
    <property type="project" value="TreeGrafter"/>
</dbReference>
<dbReference type="PANTHER" id="PTHR11157">
    <property type="entry name" value="FATTY ACID ACYL TRANSFERASE-RELATED"/>
    <property type="match status" value="1"/>
</dbReference>
<dbReference type="PANTHER" id="PTHR11157:SF164">
    <property type="entry name" value="ELONGATION OF VERY LONG CHAIN FATTY ACIDS PROTEIN"/>
    <property type="match status" value="1"/>
</dbReference>
<dbReference type="EC" id="2.3.1.199" evidence="10"/>
<comment type="subcellular location">
    <subcellularLocation>
        <location evidence="1">Membrane</location>
        <topology evidence="1">Multi-pass membrane protein</topology>
    </subcellularLocation>
</comment>
<evidence type="ECO:0000256" key="1">
    <source>
        <dbReference type="ARBA" id="ARBA00004141"/>
    </source>
</evidence>
<keyword evidence="3 10" id="KW-0808">Transferase</keyword>
<dbReference type="GO" id="GO:0034626">
    <property type="term" value="P:fatty acid elongation, polyunsaturated fatty acid"/>
    <property type="evidence" value="ECO:0007669"/>
    <property type="project" value="TreeGrafter"/>
</dbReference>
<proteinExistence type="inferred from homology"/>
<gene>
    <name evidence="11" type="ORF">M5D96_010903</name>
</gene>
<keyword evidence="9 10" id="KW-0275">Fatty acid biosynthesis</keyword>